<evidence type="ECO:0000259" key="1">
    <source>
        <dbReference type="Pfam" id="PF03184"/>
    </source>
</evidence>
<protein>
    <recommendedName>
        <fullName evidence="1">DDE-1 domain-containing protein</fullName>
    </recommendedName>
</protein>
<dbReference type="AlphaFoldDB" id="A0A2J6SQ71"/>
<dbReference type="GO" id="GO:0003676">
    <property type="term" value="F:nucleic acid binding"/>
    <property type="evidence" value="ECO:0007669"/>
    <property type="project" value="InterPro"/>
</dbReference>
<dbReference type="Proteomes" id="UP000235371">
    <property type="component" value="Unassembled WGS sequence"/>
</dbReference>
<sequence>PDHTLATRTYSGTEKSKDRITIVLTSNADSSEKFMPWVIRKSKNPQCFSKINRRHLRVEYRFNKTK</sequence>
<name>A0A2J6SQ71_9HELO</name>
<dbReference type="InParanoid" id="A0A2J6SQ71"/>
<evidence type="ECO:0000313" key="3">
    <source>
        <dbReference type="Proteomes" id="UP000235371"/>
    </source>
</evidence>
<organism evidence="2 3">
    <name type="scientific">Hyaloscypha bicolor E</name>
    <dbReference type="NCBI Taxonomy" id="1095630"/>
    <lineage>
        <taxon>Eukaryota</taxon>
        <taxon>Fungi</taxon>
        <taxon>Dikarya</taxon>
        <taxon>Ascomycota</taxon>
        <taxon>Pezizomycotina</taxon>
        <taxon>Leotiomycetes</taxon>
        <taxon>Helotiales</taxon>
        <taxon>Hyaloscyphaceae</taxon>
        <taxon>Hyaloscypha</taxon>
        <taxon>Hyaloscypha bicolor</taxon>
    </lineage>
</organism>
<dbReference type="RefSeq" id="XP_024729784.1">
    <property type="nucleotide sequence ID" value="XM_024875885.1"/>
</dbReference>
<dbReference type="STRING" id="1095630.A0A2J6SQ71"/>
<proteinExistence type="predicted"/>
<accession>A0A2J6SQ71</accession>
<reference evidence="2 3" key="1">
    <citation type="submission" date="2016-04" db="EMBL/GenBank/DDBJ databases">
        <title>A degradative enzymes factory behind the ericoid mycorrhizal symbiosis.</title>
        <authorList>
            <consortium name="DOE Joint Genome Institute"/>
            <person name="Martino E."/>
            <person name="Morin E."/>
            <person name="Grelet G."/>
            <person name="Kuo A."/>
            <person name="Kohler A."/>
            <person name="Daghino S."/>
            <person name="Barry K."/>
            <person name="Choi C."/>
            <person name="Cichocki N."/>
            <person name="Clum A."/>
            <person name="Copeland A."/>
            <person name="Hainaut M."/>
            <person name="Haridas S."/>
            <person name="Labutti K."/>
            <person name="Lindquist E."/>
            <person name="Lipzen A."/>
            <person name="Khouja H.-R."/>
            <person name="Murat C."/>
            <person name="Ohm R."/>
            <person name="Olson A."/>
            <person name="Spatafora J."/>
            <person name="Veneault-Fourrey C."/>
            <person name="Henrissat B."/>
            <person name="Grigoriev I."/>
            <person name="Martin F."/>
            <person name="Perotto S."/>
        </authorList>
    </citation>
    <scope>NUCLEOTIDE SEQUENCE [LARGE SCALE GENOMIC DNA]</scope>
    <source>
        <strain evidence="2 3">E</strain>
    </source>
</reference>
<evidence type="ECO:0000313" key="2">
    <source>
        <dbReference type="EMBL" id="PMD52880.1"/>
    </source>
</evidence>
<dbReference type="OrthoDB" id="4077044at2759"/>
<dbReference type="EMBL" id="KZ613895">
    <property type="protein sequence ID" value="PMD52880.1"/>
    <property type="molecule type" value="Genomic_DNA"/>
</dbReference>
<feature type="non-terminal residue" evidence="2">
    <location>
        <position position="1"/>
    </location>
</feature>
<dbReference type="InterPro" id="IPR004875">
    <property type="entry name" value="DDE_SF_endonuclease_dom"/>
</dbReference>
<gene>
    <name evidence="2" type="ORF">K444DRAFT_542585</name>
</gene>
<keyword evidence="3" id="KW-1185">Reference proteome</keyword>
<dbReference type="GeneID" id="36583964"/>
<dbReference type="Pfam" id="PF03184">
    <property type="entry name" value="DDE_1"/>
    <property type="match status" value="1"/>
</dbReference>
<feature type="domain" description="DDE-1" evidence="1">
    <location>
        <begin position="17"/>
        <end position="64"/>
    </location>
</feature>